<protein>
    <submittedName>
        <fullName evidence="2">Uncharacterized protein</fullName>
    </submittedName>
</protein>
<sequence length="151" mass="17194">MLNEERIKLMTKMAIYEKREGKEMLPVGDYYKSDYVSLKMVTTGISITIAYILLVVLWGISKAEYLMANIHKIDLAYLIKKIAAGYILLLLAYLLISFIVYMLKYRAAKKSLKKYYKQLKQLGALYEDEASVSDSLDETGGGPDHDEFTGV</sequence>
<organism evidence="2 3">
    <name type="scientific">Anaerobium acetethylicum</name>
    <dbReference type="NCBI Taxonomy" id="1619234"/>
    <lineage>
        <taxon>Bacteria</taxon>
        <taxon>Bacillati</taxon>
        <taxon>Bacillota</taxon>
        <taxon>Clostridia</taxon>
        <taxon>Lachnospirales</taxon>
        <taxon>Lachnospiraceae</taxon>
        <taxon>Anaerobium</taxon>
    </lineage>
</organism>
<dbReference type="STRING" id="1619234.SAMN05421730_1002139"/>
<feature type="transmembrane region" description="Helical" evidence="1">
    <location>
        <begin position="81"/>
        <end position="103"/>
    </location>
</feature>
<reference evidence="2 3" key="1">
    <citation type="submission" date="2016-09" db="EMBL/GenBank/DDBJ databases">
        <authorList>
            <person name="Capua I."/>
            <person name="De Benedictis P."/>
            <person name="Joannis T."/>
            <person name="Lombin L.H."/>
            <person name="Cattoli G."/>
        </authorList>
    </citation>
    <scope>NUCLEOTIDE SEQUENCE [LARGE SCALE GENOMIC DNA]</scope>
    <source>
        <strain evidence="2 3">GluBS11</strain>
    </source>
</reference>
<evidence type="ECO:0000313" key="3">
    <source>
        <dbReference type="Proteomes" id="UP000199315"/>
    </source>
</evidence>
<accession>A0A1D3TQ66</accession>
<dbReference type="OrthoDB" id="1778612at2"/>
<proteinExistence type="predicted"/>
<feature type="transmembrane region" description="Helical" evidence="1">
    <location>
        <begin position="40"/>
        <end position="61"/>
    </location>
</feature>
<dbReference type="Proteomes" id="UP000199315">
    <property type="component" value="Unassembled WGS sequence"/>
</dbReference>
<dbReference type="AlphaFoldDB" id="A0A1D3TQ66"/>
<keyword evidence="1" id="KW-1133">Transmembrane helix</keyword>
<gene>
    <name evidence="2" type="ORF">SAMN05421730_1002139</name>
</gene>
<evidence type="ECO:0000256" key="1">
    <source>
        <dbReference type="SAM" id="Phobius"/>
    </source>
</evidence>
<name>A0A1D3TQ66_9FIRM</name>
<dbReference type="RefSeq" id="WP_091230296.1">
    <property type="nucleotide sequence ID" value="NZ_FMKA01000002.1"/>
</dbReference>
<keyword evidence="1" id="KW-0812">Transmembrane</keyword>
<keyword evidence="1" id="KW-0472">Membrane</keyword>
<evidence type="ECO:0000313" key="2">
    <source>
        <dbReference type="EMBL" id="SCP95712.1"/>
    </source>
</evidence>
<keyword evidence="3" id="KW-1185">Reference proteome</keyword>
<dbReference type="EMBL" id="FMKA01000002">
    <property type="protein sequence ID" value="SCP95712.1"/>
    <property type="molecule type" value="Genomic_DNA"/>
</dbReference>